<keyword evidence="3" id="KW-1185">Reference proteome</keyword>
<evidence type="ECO:0000313" key="3">
    <source>
        <dbReference type="Proteomes" id="UP001230426"/>
    </source>
</evidence>
<dbReference type="InterPro" id="IPR054817">
    <property type="entry name" value="Glycosyl_F510_1955-like"/>
</dbReference>
<comment type="caution">
    <text evidence="2">The sequence shown here is derived from an EMBL/GenBank/DDBJ whole genome shotgun (WGS) entry which is preliminary data.</text>
</comment>
<gene>
    <name evidence="2" type="ORF">J2S55_008985</name>
</gene>
<dbReference type="EMBL" id="JAUSRB010000002">
    <property type="protein sequence ID" value="MDP9869719.1"/>
    <property type="molecule type" value="Genomic_DNA"/>
</dbReference>
<keyword evidence="1" id="KW-0732">Signal</keyword>
<evidence type="ECO:0000256" key="1">
    <source>
        <dbReference type="SAM" id="SignalP"/>
    </source>
</evidence>
<dbReference type="CDD" id="cd15482">
    <property type="entry name" value="Sialidase_non-viral"/>
    <property type="match status" value="1"/>
</dbReference>
<feature type="signal peptide" evidence="1">
    <location>
        <begin position="1"/>
        <end position="27"/>
    </location>
</feature>
<dbReference type="NCBIfam" id="NF045728">
    <property type="entry name" value="glycosyl_F510_1955"/>
    <property type="match status" value="1"/>
</dbReference>
<proteinExistence type="predicted"/>
<sequence>MASIDQRLRLRASAALALLALLGTACAEESPGKAADPADPGIGHVHGLGVDPADGTIYIAGHYGLFQVRSTDTARRIADRVQDHMGFTVVGPRTFLASGHPAAADVPPGGSPHLGLIRTTDAGTTWTSVSEAGSADFHSIQPAGTALYAYDSQTERVRRSGDEGRTWTPGAEAQVIDLAGHAEEPNRVYATTPDGLQVSHDSGMNFTALTGVPLLSHVDSLSKDELIGVGVDGQVQASKNGGRTWQASGRLPGQAAAFTAVNRQRLLAAMDDGTVMESSDGGRQFSVVYRPASN</sequence>
<accession>A0ABT9RLW4</accession>
<dbReference type="RefSeq" id="WP_306873960.1">
    <property type="nucleotide sequence ID" value="NZ_JAUSRB010000002.1"/>
</dbReference>
<protein>
    <submittedName>
        <fullName evidence="2">Photosystem II stability/assembly factor-like uncharacterized protein</fullName>
    </submittedName>
</protein>
<evidence type="ECO:0000313" key="2">
    <source>
        <dbReference type="EMBL" id="MDP9869719.1"/>
    </source>
</evidence>
<reference evidence="2 3" key="1">
    <citation type="submission" date="2023-07" db="EMBL/GenBank/DDBJ databases">
        <title>Sequencing the genomes of 1000 actinobacteria strains.</title>
        <authorList>
            <person name="Klenk H.-P."/>
        </authorList>
    </citation>
    <scope>NUCLEOTIDE SEQUENCE [LARGE SCALE GENOMIC DNA]</scope>
    <source>
        <strain evidence="2 3">DSM 44109</strain>
    </source>
</reference>
<dbReference type="InterPro" id="IPR015943">
    <property type="entry name" value="WD40/YVTN_repeat-like_dom_sf"/>
</dbReference>
<name>A0ABT9RLW4_9ACTN</name>
<dbReference type="Gene3D" id="2.130.10.10">
    <property type="entry name" value="YVTN repeat-like/Quinoprotein amine dehydrogenase"/>
    <property type="match status" value="2"/>
</dbReference>
<dbReference type="PROSITE" id="PS51257">
    <property type="entry name" value="PROKAR_LIPOPROTEIN"/>
    <property type="match status" value="1"/>
</dbReference>
<organism evidence="2 3">
    <name type="scientific">Streptosporangium brasiliense</name>
    <dbReference type="NCBI Taxonomy" id="47480"/>
    <lineage>
        <taxon>Bacteria</taxon>
        <taxon>Bacillati</taxon>
        <taxon>Actinomycetota</taxon>
        <taxon>Actinomycetes</taxon>
        <taxon>Streptosporangiales</taxon>
        <taxon>Streptosporangiaceae</taxon>
        <taxon>Streptosporangium</taxon>
    </lineage>
</organism>
<dbReference type="Proteomes" id="UP001230426">
    <property type="component" value="Unassembled WGS sequence"/>
</dbReference>
<feature type="chain" id="PRO_5047296585" evidence="1">
    <location>
        <begin position="28"/>
        <end position="294"/>
    </location>
</feature>
<dbReference type="SUPFAM" id="SSF110296">
    <property type="entry name" value="Oligoxyloglucan reducing end-specific cellobiohydrolase"/>
    <property type="match status" value="1"/>
</dbReference>